<reference evidence="4" key="1">
    <citation type="submission" date="2023-07" db="EMBL/GenBank/DDBJ databases">
        <title>Ancylobacter moscoviensis sp. nov., facultatively methylotrophic bacteria from activated sludge and the reclassification of Starkeya novella (Starkey 1934) Kelly et al. 2000 as Ancylobacter novellus comb. nov., Starkeya koreensis Im et al. 2006 as Ancylobacter koreensis comb.nov., Angulomicrobium tetraedrale Vasil'eva et al. 1986 as Ancylobacter tetraedralis comb. nov., Angulomicrobium amanitiforme Fritz et al. 2004 as Ancylobacter amanitiformis comb. nov. and Methylorhabdus multivorans Doronina et al. 1996 as Ancylobacter multivorans comb. nov. and emended description of the genus Ancylobacter.</title>
        <authorList>
            <person name="Doronina N."/>
            <person name="Chemodurova A."/>
            <person name="Grouzdev D."/>
            <person name="Koziaeva V."/>
            <person name="Shi W."/>
            <person name="Wu L."/>
            <person name="Kaparullina E."/>
        </authorList>
    </citation>
    <scope>NUCLEOTIDE SEQUENCE [LARGE SCALE GENOMIC DNA]</scope>
    <source>
        <strain evidence="4">Jip08</strain>
    </source>
</reference>
<feature type="region of interest" description="Disordered" evidence="1">
    <location>
        <begin position="126"/>
        <end position="149"/>
    </location>
</feature>
<feature type="signal peptide" evidence="2">
    <location>
        <begin position="1"/>
        <end position="41"/>
    </location>
</feature>
<evidence type="ECO:0000256" key="1">
    <source>
        <dbReference type="SAM" id="MobiDB-lite"/>
    </source>
</evidence>
<keyword evidence="4" id="KW-1185">Reference proteome</keyword>
<evidence type="ECO:0000256" key="2">
    <source>
        <dbReference type="SAM" id="SignalP"/>
    </source>
</evidence>
<evidence type="ECO:0000313" key="3">
    <source>
        <dbReference type="EMBL" id="MCK0209346.1"/>
    </source>
</evidence>
<dbReference type="Proteomes" id="UP001202867">
    <property type="component" value="Unassembled WGS sequence"/>
</dbReference>
<feature type="region of interest" description="Disordered" evidence="1">
    <location>
        <begin position="63"/>
        <end position="104"/>
    </location>
</feature>
<keyword evidence="2" id="KW-0732">Signal</keyword>
<evidence type="ECO:0000313" key="4">
    <source>
        <dbReference type="Proteomes" id="UP001202867"/>
    </source>
</evidence>
<evidence type="ECO:0008006" key="5">
    <source>
        <dbReference type="Google" id="ProtNLM"/>
    </source>
</evidence>
<dbReference type="RefSeq" id="WP_247201850.1">
    <property type="nucleotide sequence ID" value="NZ_JALKCG010000006.1"/>
</dbReference>
<organism evidence="3 4">
    <name type="scientific">Ancylobacter koreensis</name>
    <dbReference type="NCBI Taxonomy" id="266121"/>
    <lineage>
        <taxon>Bacteria</taxon>
        <taxon>Pseudomonadati</taxon>
        <taxon>Pseudomonadota</taxon>
        <taxon>Alphaproteobacteria</taxon>
        <taxon>Hyphomicrobiales</taxon>
        <taxon>Xanthobacteraceae</taxon>
        <taxon>Ancylobacter</taxon>
    </lineage>
</organism>
<accession>A0ABT0DPY7</accession>
<proteinExistence type="predicted"/>
<feature type="compositionally biased region" description="Low complexity" evidence="1">
    <location>
        <begin position="63"/>
        <end position="89"/>
    </location>
</feature>
<name>A0ABT0DPY7_9HYPH</name>
<protein>
    <recommendedName>
        <fullName evidence="5">Porin</fullName>
    </recommendedName>
</protein>
<gene>
    <name evidence="3" type="ORF">MWN33_15025</name>
</gene>
<comment type="caution">
    <text evidence="3">The sequence shown here is derived from an EMBL/GenBank/DDBJ whole genome shotgun (WGS) entry which is preliminary data.</text>
</comment>
<dbReference type="EMBL" id="JALKCG010000006">
    <property type="protein sequence ID" value="MCK0209346.1"/>
    <property type="molecule type" value="Genomic_DNA"/>
</dbReference>
<feature type="chain" id="PRO_5046824134" description="Porin" evidence="2">
    <location>
        <begin position="42"/>
        <end position="304"/>
    </location>
</feature>
<sequence>MRLSATHPDSLRAASLRTLPCTKLTGALLAAALLGAPAPLAASSLDPWQTIVVVPAHEAEASPYDAAQQAAADADGTAPAQPQQNAQEAAHQDVPEDPYVPFDPEAETAVAPSLWTLIELGLGGADEPAADTPAQAASPSWLPSGKDSVAGRARADLPTRMDLQQGAASLSVSSKASAVAPASGALSTTGTSGTGEITGKVGLLQDYVTVYTAGTVGASASGSTANLYDSLAVGSTYSVPLAPVGLGDQKLGASVELNDSRTVTTGVELRAPVGAAERFISVERTQGPDSAGSGIVKAGVLGKF</sequence>